<keyword evidence="8" id="KW-1185">Reference proteome</keyword>
<feature type="signal peptide" evidence="6">
    <location>
        <begin position="1"/>
        <end position="23"/>
    </location>
</feature>
<dbReference type="InterPro" id="IPR023296">
    <property type="entry name" value="Glyco_hydro_beta-prop_sf"/>
</dbReference>
<dbReference type="RefSeq" id="WP_194105151.1">
    <property type="nucleotide sequence ID" value="NZ_JADFFM010000001.1"/>
</dbReference>
<dbReference type="PANTHER" id="PTHR43301:SF3">
    <property type="entry name" value="ARABINAN ENDO-1,5-ALPHA-L-ARABINOSIDASE A-RELATED"/>
    <property type="match status" value="1"/>
</dbReference>
<keyword evidence="3 5" id="KW-0378">Hydrolase</keyword>
<comment type="similarity">
    <text evidence="2 5">Belongs to the glycosyl hydrolase 43 family.</text>
</comment>
<protein>
    <submittedName>
        <fullName evidence="7">Family 43 glycosylhydrolase</fullName>
    </submittedName>
</protein>
<accession>A0ABR9XEE7</accession>
<feature type="chain" id="PRO_5045401119" evidence="6">
    <location>
        <begin position="24"/>
        <end position="323"/>
    </location>
</feature>
<evidence type="ECO:0000256" key="1">
    <source>
        <dbReference type="ARBA" id="ARBA00004834"/>
    </source>
</evidence>
<name>A0ABR9XEE7_9SPHI</name>
<dbReference type="Pfam" id="PF04616">
    <property type="entry name" value="Glyco_hydro_43"/>
    <property type="match status" value="1"/>
</dbReference>
<sequence>MKKIGYQIQFVLLGMLISVVVNAQQIGNPVLNHDFPDPTVINVEGKYYGYATNSVVNGKYAHIQLATSADLTHWEDKGDALPNGATWAGRDFWAPHVIYNQKQRQYVMFFSARSKTKDMDMCIGVAFATKPDGPFIDMGTPLIGGKGYVNIDPCAIIDPKSGKKLLYWGSDHVPINVQELSDDWKSFKPGTLPQPVVYPAREKAYSTLVEGPWVDYNKGYYYLYYSGDNCCGPHANYAVMVARAKNPFGPFQRLGEANGTGSSVILEKDENWLAPGHNSIFRDNNGDVYIAYHAISAQHKGVRVLLISPVIYKKGWPVVIVKS</sequence>
<keyword evidence="6" id="KW-0732">Signal</keyword>
<evidence type="ECO:0000256" key="6">
    <source>
        <dbReference type="SAM" id="SignalP"/>
    </source>
</evidence>
<evidence type="ECO:0000313" key="8">
    <source>
        <dbReference type="Proteomes" id="UP000632774"/>
    </source>
</evidence>
<dbReference type="EMBL" id="JADFFM010000001">
    <property type="protein sequence ID" value="MBE9665763.1"/>
    <property type="molecule type" value="Genomic_DNA"/>
</dbReference>
<dbReference type="SUPFAM" id="SSF75005">
    <property type="entry name" value="Arabinanase/levansucrase/invertase"/>
    <property type="match status" value="1"/>
</dbReference>
<dbReference type="InterPro" id="IPR050727">
    <property type="entry name" value="GH43_arabinanases"/>
</dbReference>
<comment type="pathway">
    <text evidence="1">Glycan metabolism; L-arabinan degradation.</text>
</comment>
<evidence type="ECO:0000256" key="3">
    <source>
        <dbReference type="ARBA" id="ARBA00022801"/>
    </source>
</evidence>
<evidence type="ECO:0000256" key="4">
    <source>
        <dbReference type="ARBA" id="ARBA00023295"/>
    </source>
</evidence>
<dbReference type="InterPro" id="IPR006710">
    <property type="entry name" value="Glyco_hydro_43"/>
</dbReference>
<organism evidence="7 8">
    <name type="scientific">Mucilaginibacter boryungensis</name>
    <dbReference type="NCBI Taxonomy" id="768480"/>
    <lineage>
        <taxon>Bacteria</taxon>
        <taxon>Pseudomonadati</taxon>
        <taxon>Bacteroidota</taxon>
        <taxon>Sphingobacteriia</taxon>
        <taxon>Sphingobacteriales</taxon>
        <taxon>Sphingobacteriaceae</taxon>
        <taxon>Mucilaginibacter</taxon>
    </lineage>
</organism>
<evidence type="ECO:0000256" key="2">
    <source>
        <dbReference type="ARBA" id="ARBA00009865"/>
    </source>
</evidence>
<dbReference type="PANTHER" id="PTHR43301">
    <property type="entry name" value="ARABINAN ENDO-1,5-ALPHA-L-ARABINOSIDASE"/>
    <property type="match status" value="1"/>
</dbReference>
<keyword evidence="4 5" id="KW-0326">Glycosidase</keyword>
<dbReference type="Proteomes" id="UP000632774">
    <property type="component" value="Unassembled WGS sequence"/>
</dbReference>
<comment type="caution">
    <text evidence="7">The sequence shown here is derived from an EMBL/GenBank/DDBJ whole genome shotgun (WGS) entry which is preliminary data.</text>
</comment>
<gene>
    <name evidence="7" type="ORF">IRJ18_05275</name>
</gene>
<evidence type="ECO:0000313" key="7">
    <source>
        <dbReference type="EMBL" id="MBE9665763.1"/>
    </source>
</evidence>
<dbReference type="CDD" id="cd08999">
    <property type="entry name" value="GH43_ABN-like"/>
    <property type="match status" value="1"/>
</dbReference>
<reference evidence="7 8" key="1">
    <citation type="submission" date="2020-10" db="EMBL/GenBank/DDBJ databases">
        <title>Mucilaginibacter mali sp. nov., isolated from rhizosphere soil of apple orchard.</title>
        <authorList>
            <person name="Lee J.-S."/>
            <person name="Kim H.S."/>
            <person name="Kim J.-S."/>
        </authorList>
    </citation>
    <scope>NUCLEOTIDE SEQUENCE [LARGE SCALE GENOMIC DNA]</scope>
    <source>
        <strain evidence="7 8">KCTC 23157</strain>
    </source>
</reference>
<dbReference type="Gene3D" id="2.115.10.20">
    <property type="entry name" value="Glycosyl hydrolase domain, family 43"/>
    <property type="match status" value="1"/>
</dbReference>
<proteinExistence type="inferred from homology"/>
<evidence type="ECO:0000256" key="5">
    <source>
        <dbReference type="RuleBase" id="RU361187"/>
    </source>
</evidence>